<proteinExistence type="predicted"/>
<dbReference type="Proteomes" id="UP000006001">
    <property type="component" value="Unassembled WGS sequence"/>
</dbReference>
<dbReference type="EMBL" id="ACUX02000006">
    <property type="protein sequence ID" value="EEZ61564.1"/>
    <property type="molecule type" value="Genomic_DNA"/>
</dbReference>
<protein>
    <recommendedName>
        <fullName evidence="5">Molybdenum cofactor biosynthesis enzyme</fullName>
    </recommendedName>
</protein>
<keyword evidence="2" id="KW-0812">Transmembrane</keyword>
<dbReference type="AlphaFoldDB" id="D0WGF1"/>
<sequence>MGLFFREDGYTTVGAALAVLLTCSLVCMSAWAYEAQSRTSSIQSIADAAALAAENEVAEFDRVVKVADATLLSMSLTGIVLLGVGTVCCCVPAAAPLGERLVEAGAKVIEKRSAVAKRFSESLNAAQAALPALAVASAEAVILENASDDLHLLGYVEVVPWKGEAIDVPDPASLKDASDTAESNAEEAERLAKEADEASTRANEALERGFEADCGAYPGACMRERAETLSTISPIDNPLYESSATWTFSVALERARAYYRCRYDQERPASASMEEEVRSALRKRFYDFAMDELARGRAYDDGVSEPDLYFPLLPKNADELKRTSLYTDPLFPVSGGAHRYLCAWSGCPSLAESGSAGMGSLSHIDAGTLEVCPHCGVNASYMGRVMAASSSIDNGFEYHYRIVADAAEEYESSKKAAVEKTNEAKDLVTNTFDALGRALADAVSYRIEAFPPGRFGVVVAVSADASAEAPAAFVTAPGDLGSFTAISASTCVEDPSENVMASLLDGAREEVDSELVAGGDVALGIWGVMIDAYGGGVDALASGIESILNGIPLIGPSGLGTWASDELTRRIRDIGLEPASTGAPKPVVINTRHVLDRVDGPLAEAIMRVKEVAP</sequence>
<organism evidence="3 4">
    <name type="scientific">Slackia exigua (strain ATCC 700122 / DSM 15923 / CIP 105133 / JCM 11022 / KCTC 5966 / S-7)</name>
    <dbReference type="NCBI Taxonomy" id="649764"/>
    <lineage>
        <taxon>Bacteria</taxon>
        <taxon>Bacillati</taxon>
        <taxon>Actinomycetota</taxon>
        <taxon>Coriobacteriia</taxon>
        <taxon>Eggerthellales</taxon>
        <taxon>Eggerthellaceae</taxon>
        <taxon>Slackia</taxon>
    </lineage>
</organism>
<accession>D0WGF1</accession>
<dbReference type="RefSeq" id="WP_006362157.1">
    <property type="nucleotide sequence ID" value="NZ_GG700630.1"/>
</dbReference>
<name>D0WGF1_SLAES</name>
<evidence type="ECO:0000256" key="1">
    <source>
        <dbReference type="SAM" id="Coils"/>
    </source>
</evidence>
<dbReference type="STRING" id="649764.HMPREF0762_00902"/>
<evidence type="ECO:0008006" key="5">
    <source>
        <dbReference type="Google" id="ProtNLM"/>
    </source>
</evidence>
<feature type="transmembrane region" description="Helical" evidence="2">
    <location>
        <begin position="12"/>
        <end position="33"/>
    </location>
</feature>
<keyword evidence="2" id="KW-1133">Transmembrane helix</keyword>
<reference evidence="3" key="1">
    <citation type="submission" date="2009-10" db="EMBL/GenBank/DDBJ databases">
        <authorList>
            <person name="Weinstock G."/>
            <person name="Sodergren E."/>
            <person name="Clifton S."/>
            <person name="Fulton L."/>
            <person name="Fulton B."/>
            <person name="Courtney L."/>
            <person name="Fronick C."/>
            <person name="Harrison M."/>
            <person name="Strong C."/>
            <person name="Farmer C."/>
            <person name="Delahaunty K."/>
            <person name="Markovic C."/>
            <person name="Hall O."/>
            <person name="Minx P."/>
            <person name="Tomlinson C."/>
            <person name="Mitreva M."/>
            <person name="Nelson J."/>
            <person name="Hou S."/>
            <person name="Wollam A."/>
            <person name="Pepin K.H."/>
            <person name="Johnson M."/>
            <person name="Bhonagiri V."/>
            <person name="Nash W.E."/>
            <person name="Warren W."/>
            <person name="Chinwalla A."/>
            <person name="Mardis E.R."/>
            <person name="Wilson R.K."/>
        </authorList>
    </citation>
    <scope>NUCLEOTIDE SEQUENCE [LARGE SCALE GENOMIC DNA]</scope>
    <source>
        <strain evidence="3">ATCC 700122</strain>
    </source>
</reference>
<dbReference type="HOGENOM" id="CLU_400990_0_0_11"/>
<comment type="caution">
    <text evidence="3">The sequence shown here is derived from an EMBL/GenBank/DDBJ whole genome shotgun (WGS) entry which is preliminary data.</text>
</comment>
<evidence type="ECO:0000313" key="3">
    <source>
        <dbReference type="EMBL" id="EEZ61564.1"/>
    </source>
</evidence>
<keyword evidence="2" id="KW-0472">Membrane</keyword>
<gene>
    <name evidence="3" type="ORF">HMPREF0762_00902</name>
</gene>
<evidence type="ECO:0000256" key="2">
    <source>
        <dbReference type="SAM" id="Phobius"/>
    </source>
</evidence>
<keyword evidence="1" id="KW-0175">Coiled coil</keyword>
<keyword evidence="4" id="KW-1185">Reference proteome</keyword>
<dbReference type="GeneID" id="85007467"/>
<evidence type="ECO:0000313" key="4">
    <source>
        <dbReference type="Proteomes" id="UP000006001"/>
    </source>
</evidence>
<dbReference type="eggNOG" id="ENOG5033SKX">
    <property type="taxonomic scope" value="Bacteria"/>
</dbReference>
<feature type="coiled-coil region" evidence="1">
    <location>
        <begin position="174"/>
        <end position="208"/>
    </location>
</feature>